<organism evidence="1 2">
    <name type="scientific">Vibrio antiquarius (strain Ex25)</name>
    <dbReference type="NCBI Taxonomy" id="150340"/>
    <lineage>
        <taxon>Bacteria</taxon>
        <taxon>Pseudomonadati</taxon>
        <taxon>Pseudomonadota</taxon>
        <taxon>Gammaproteobacteria</taxon>
        <taxon>Vibrionales</taxon>
        <taxon>Vibrionaceae</taxon>
        <taxon>Vibrio</taxon>
        <taxon>Vibrio diabolicus subgroup</taxon>
    </lineage>
</organism>
<dbReference type="Proteomes" id="UP000242664">
    <property type="component" value="Unassembled WGS sequence"/>
</dbReference>
<proteinExistence type="predicted"/>
<dbReference type="EMBL" id="DS267810">
    <property type="protein sequence ID" value="EDN58375.1"/>
    <property type="molecule type" value="Genomic_DNA"/>
</dbReference>
<evidence type="ECO:0000313" key="1">
    <source>
        <dbReference type="EMBL" id="EDN58375.1"/>
    </source>
</evidence>
<accession>A0ABM9WY99</accession>
<gene>
    <name evidence="1" type="ORF">VEx25_1794</name>
</gene>
<protein>
    <submittedName>
        <fullName evidence="1">Uncharacterized protein</fullName>
    </submittedName>
</protein>
<keyword evidence="2" id="KW-1185">Reference proteome</keyword>
<name>A0ABM9WY99_VIBAE</name>
<sequence>MKCCFLERPLLALASGHTKHVPVFWASDYRGSVFISFIQ</sequence>
<evidence type="ECO:0000313" key="2">
    <source>
        <dbReference type="Proteomes" id="UP000242664"/>
    </source>
</evidence>
<reference evidence="2" key="1">
    <citation type="submission" date="2006-10" db="EMBL/GenBank/DDBJ databases">
        <authorList>
            <person name="Heidelberg J."/>
            <person name="Sebastian Y."/>
        </authorList>
    </citation>
    <scope>NUCLEOTIDE SEQUENCE [LARGE SCALE GENOMIC DNA]</scope>
    <source>
        <strain evidence="2">EX25</strain>
    </source>
</reference>